<dbReference type="PANTHER" id="PTHR48112:SF15">
    <property type="entry name" value="HMG BOX DOMAIN-CONTAINING PROTEIN"/>
    <property type="match status" value="1"/>
</dbReference>
<dbReference type="PANTHER" id="PTHR48112">
    <property type="entry name" value="HIGH MOBILITY GROUP PROTEIN DSP1"/>
    <property type="match status" value="1"/>
</dbReference>
<protein>
    <recommendedName>
        <fullName evidence="3">HMG box domain-containing protein</fullName>
    </recommendedName>
</protein>
<accession>A0A7S4MAY9</accession>
<evidence type="ECO:0000256" key="1">
    <source>
        <dbReference type="ARBA" id="ARBA00023125"/>
    </source>
</evidence>
<dbReference type="SUPFAM" id="SSF47095">
    <property type="entry name" value="HMG-box"/>
    <property type="match status" value="1"/>
</dbReference>
<dbReference type="Gene3D" id="1.10.30.10">
    <property type="entry name" value="High mobility group box domain"/>
    <property type="match status" value="1"/>
</dbReference>
<dbReference type="GO" id="GO:0003677">
    <property type="term" value="F:DNA binding"/>
    <property type="evidence" value="ECO:0007669"/>
    <property type="project" value="UniProtKB-KW"/>
</dbReference>
<evidence type="ECO:0000313" key="2">
    <source>
        <dbReference type="EMBL" id="CAE2211274.1"/>
    </source>
</evidence>
<gene>
    <name evidence="2" type="ORF">OAUR00152_LOCUS4633</name>
</gene>
<proteinExistence type="predicted"/>
<evidence type="ECO:0008006" key="3">
    <source>
        <dbReference type="Google" id="ProtNLM"/>
    </source>
</evidence>
<reference evidence="2" key="1">
    <citation type="submission" date="2021-01" db="EMBL/GenBank/DDBJ databases">
        <authorList>
            <person name="Corre E."/>
            <person name="Pelletier E."/>
            <person name="Niang G."/>
            <person name="Scheremetjew M."/>
            <person name="Finn R."/>
            <person name="Kale V."/>
            <person name="Holt S."/>
            <person name="Cochrane G."/>
            <person name="Meng A."/>
            <person name="Brown T."/>
            <person name="Cohen L."/>
        </authorList>
    </citation>
    <scope>NUCLEOTIDE SEQUENCE</scope>
    <source>
        <strain evidence="2">Isolate 1302-5</strain>
    </source>
</reference>
<dbReference type="EMBL" id="HBKQ01006935">
    <property type="protein sequence ID" value="CAE2211274.1"/>
    <property type="molecule type" value="Transcribed_RNA"/>
</dbReference>
<dbReference type="AlphaFoldDB" id="A0A7S4MAY9"/>
<dbReference type="InterPro" id="IPR036910">
    <property type="entry name" value="HMG_box_dom_sf"/>
</dbReference>
<keyword evidence="1" id="KW-0238">DNA-binding</keyword>
<sequence length="218" mass="24411">MAGVIPSSSGITPALLAAVAAKANLDASAPPAKKARKQLDLDARDERLKDLFMPKYPLTAYNFFFSVEREKILSALSKPSISSEELDAAEDDASRERAVADFLARSASDNEHRAFEKSWTDRMCAEQLGRYDPDKKRKRLHRKTHGRIGFVHLARIISSRWRALSTSGVKFYRDLAEADMARWKEATKEYRRNKALVEMGLAPEKTTILAGGVQEKAN</sequence>
<name>A0A7S4MAY9_9STRA</name>
<dbReference type="InterPro" id="IPR050342">
    <property type="entry name" value="HMGB"/>
</dbReference>
<organism evidence="2">
    <name type="scientific">Odontella aurita</name>
    <dbReference type="NCBI Taxonomy" id="265563"/>
    <lineage>
        <taxon>Eukaryota</taxon>
        <taxon>Sar</taxon>
        <taxon>Stramenopiles</taxon>
        <taxon>Ochrophyta</taxon>
        <taxon>Bacillariophyta</taxon>
        <taxon>Mediophyceae</taxon>
        <taxon>Biddulphiophycidae</taxon>
        <taxon>Eupodiscales</taxon>
        <taxon>Odontellaceae</taxon>
        <taxon>Odontella</taxon>
    </lineage>
</organism>